<feature type="signal peptide" evidence="3">
    <location>
        <begin position="1"/>
        <end position="19"/>
    </location>
</feature>
<evidence type="ECO:0000259" key="4">
    <source>
        <dbReference type="PROSITE" id="PS50093"/>
    </source>
</evidence>
<sequence length="912" mass="96073">MLMAASLSAVAGLSTPAAAHDIVPEDFSEVTLAKGGGELGEPIAMEVLPDLSVVHTARDGKLRRTDKSGNTSVIGSLPVYTHDEEGLQGVGVDPGFASNRRIYLYYAPASENVNRLSRFTLKSDYTLDMTSEVKILDVASTRGICCHVGGDIDFDSAGNLYLSTGDDTNPFATGYAPLDEQPGREAYDAQRTSANSNDLRGKILRIKVDDNGSYSIPQGNLFAPGTAKTRPEIYAMGLRNPYRMNIDKQTGAIYVGDYGPDGGPTDPNRGPSGQVEFNRITSPGNYGWPYCTGTNTTAETYNDWNFATNTTGPKYDCADGPTNNSPNNTGLAKLPPAKPSWIRYGGDAGSPPEFGGGGEAPMAGPVYRYDAGNPSTTKFPQSLSEHFFAGEFARGWIKAVHVTSGGGVGEISTFKDSPSDNVNQVMDVEFGPDGALYVLDYGTGGNFEPNENSRLLRYDYVGSGGNHAPVAEAAANPQYGHAPLAVNFSSAGSKDPDGDAISFSWAFGDGQTSTEANPSHTYTANGTYKATLTVRDSNGATATADVVIGVGNTPPTVTVSQPLDGQLVSYGDIIPFQFTATDAEDGSSPDCNRASMTNLVRHDTPPTTHTHQLTSAKGCSGWIEAQDSNEGDAARLFPVFDAAYTDSKALPGGKRVTTQLRKRQAEHYDKSSGVRPYDKTAAEGGQTVGDIDNGDWISFAPYRLEKVKSFTARVSSGGVGGTLQIRAGSPTGPVLGSAAVANTGSWESFKTVTGTVSGAAAETTTLYLTFSGGSGKLFDVDSFSFTTAGPVVGLGGKCLDVEGGKSEDGTEVQIYDCNNTGAQTWQREGQTLRALGKCLDVSGASKDNGAKVQLYQCNDTVAQKWEQRADGSLVNPNSGKCLDVEGVNSANGTRTQLWTCGGGANQKWKVLT</sequence>
<organism evidence="6 7">
    <name type="scientific">Streptomyces davaonensis (strain DSM 101723 / JCM 4913 / KCC S-0913 / 768)</name>
    <dbReference type="NCBI Taxonomy" id="1214101"/>
    <lineage>
        <taxon>Bacteria</taxon>
        <taxon>Bacillati</taxon>
        <taxon>Actinomycetota</taxon>
        <taxon>Actinomycetes</taxon>
        <taxon>Kitasatosporales</taxon>
        <taxon>Streptomycetaceae</taxon>
        <taxon>Streptomyces</taxon>
    </lineage>
</organism>
<feature type="domain" description="PKD" evidence="4">
    <location>
        <begin position="469"/>
        <end position="548"/>
    </location>
</feature>
<evidence type="ECO:0000256" key="2">
    <source>
        <dbReference type="SAM" id="MobiDB-lite"/>
    </source>
</evidence>
<accession>K4R1F3</accession>
<dbReference type="Pfam" id="PF03422">
    <property type="entry name" value="CBM_6"/>
    <property type="match status" value="1"/>
</dbReference>
<dbReference type="InterPro" id="IPR000601">
    <property type="entry name" value="PKD_dom"/>
</dbReference>
<dbReference type="eggNOG" id="COG2133">
    <property type="taxonomic scope" value="Bacteria"/>
</dbReference>
<dbReference type="CDD" id="cd23451">
    <property type="entry name" value="beta-trefoil_Ricin_laminarinase"/>
    <property type="match status" value="1"/>
</dbReference>
<dbReference type="SMART" id="SM00606">
    <property type="entry name" value="CBD_IV"/>
    <property type="match status" value="1"/>
</dbReference>
<dbReference type="SUPFAM" id="SSF49299">
    <property type="entry name" value="PKD domain"/>
    <property type="match status" value="1"/>
</dbReference>
<dbReference type="InterPro" id="IPR012938">
    <property type="entry name" value="Glc/Sorbosone_DH"/>
</dbReference>
<gene>
    <name evidence="6" type="ORF">BN159_2531</name>
</gene>
<dbReference type="InterPro" id="IPR035986">
    <property type="entry name" value="PKD_dom_sf"/>
</dbReference>
<dbReference type="InterPro" id="IPR013783">
    <property type="entry name" value="Ig-like_fold"/>
</dbReference>
<dbReference type="PROSITE" id="PS51175">
    <property type="entry name" value="CBM6"/>
    <property type="match status" value="1"/>
</dbReference>
<dbReference type="CDD" id="cd00146">
    <property type="entry name" value="PKD"/>
    <property type="match status" value="1"/>
</dbReference>
<dbReference type="InterPro" id="IPR006584">
    <property type="entry name" value="Cellulose-bd_IV"/>
</dbReference>
<keyword evidence="6" id="KW-0430">Lectin</keyword>
<dbReference type="InterPro" id="IPR011042">
    <property type="entry name" value="6-blade_b-propeller_TolB-like"/>
</dbReference>
<feature type="compositionally biased region" description="Basic and acidic residues" evidence="2">
    <location>
        <begin position="664"/>
        <end position="681"/>
    </location>
</feature>
<dbReference type="InterPro" id="IPR035992">
    <property type="entry name" value="Ricin_B-like_lectins"/>
</dbReference>
<dbReference type="Pfam" id="PF07995">
    <property type="entry name" value="GSDH"/>
    <property type="match status" value="1"/>
</dbReference>
<dbReference type="KEGG" id="sdv:BN159_2531"/>
<evidence type="ECO:0000259" key="5">
    <source>
        <dbReference type="PROSITE" id="PS51175"/>
    </source>
</evidence>
<dbReference type="CDD" id="cd04084">
    <property type="entry name" value="CBM6_xylanase-like"/>
    <property type="match status" value="1"/>
</dbReference>
<dbReference type="InterPro" id="IPR011041">
    <property type="entry name" value="Quinoprot_gluc/sorb_DH_b-prop"/>
</dbReference>
<dbReference type="InterPro" id="IPR008979">
    <property type="entry name" value="Galactose-bd-like_sf"/>
</dbReference>
<protein>
    <submittedName>
        <fullName evidence="6">Ricin B lectin</fullName>
    </submittedName>
</protein>
<dbReference type="InterPro" id="IPR005084">
    <property type="entry name" value="CBM6"/>
</dbReference>
<dbReference type="Gene3D" id="2.60.120.260">
    <property type="entry name" value="Galactose-binding domain-like"/>
    <property type="match status" value="1"/>
</dbReference>
<dbReference type="Pfam" id="PF18911">
    <property type="entry name" value="PKD_4"/>
    <property type="match status" value="1"/>
</dbReference>
<dbReference type="PANTHER" id="PTHR19328">
    <property type="entry name" value="HEDGEHOG-INTERACTING PROTEIN"/>
    <property type="match status" value="1"/>
</dbReference>
<dbReference type="Proteomes" id="UP000008043">
    <property type="component" value="Chromosome"/>
</dbReference>
<dbReference type="EMBL" id="HE971709">
    <property type="protein sequence ID" value="CCK26910.1"/>
    <property type="molecule type" value="Genomic_DNA"/>
</dbReference>
<feature type="region of interest" description="Disordered" evidence="2">
    <location>
        <begin position="664"/>
        <end position="686"/>
    </location>
</feature>
<dbReference type="Gene3D" id="2.60.40.10">
    <property type="entry name" value="Immunoglobulins"/>
    <property type="match status" value="1"/>
</dbReference>
<dbReference type="SMART" id="SM00089">
    <property type="entry name" value="PKD"/>
    <property type="match status" value="1"/>
</dbReference>
<keyword evidence="1 3" id="KW-0732">Signal</keyword>
<reference evidence="6 7" key="1">
    <citation type="journal article" date="2012" name="J. Bacteriol.">
        <title>Genome sequence of the bacterium Streptomyces davawensis JCM 4913 and heterologous production of the unique antibiotic roseoflavin.</title>
        <authorList>
            <person name="Jankowitsch F."/>
            <person name="Schwarz J."/>
            <person name="Ruckert C."/>
            <person name="Gust B."/>
            <person name="Szczepanowski R."/>
            <person name="Blom J."/>
            <person name="Pelzer S."/>
            <person name="Kalinowski J."/>
            <person name="Mack M."/>
        </authorList>
    </citation>
    <scope>NUCLEOTIDE SEQUENCE [LARGE SCALE GENOMIC DNA]</scope>
    <source>
        <strain evidence="7">DSM 101723 / JCM 4913 / KCC S-0913 / 768</strain>
    </source>
</reference>
<evidence type="ECO:0000313" key="6">
    <source>
        <dbReference type="EMBL" id="CCK26910.1"/>
    </source>
</evidence>
<dbReference type="PATRIC" id="fig|1214101.3.peg.2572"/>
<dbReference type="Gene3D" id="2.120.10.30">
    <property type="entry name" value="TolB, C-terminal domain"/>
    <property type="match status" value="1"/>
</dbReference>
<dbReference type="InterPro" id="IPR000772">
    <property type="entry name" value="Ricin_B_lectin"/>
</dbReference>
<proteinExistence type="predicted"/>
<dbReference type="FunFam" id="2.60.40.10:FF:000270">
    <property type="entry name" value="Cell surface protein"/>
    <property type="match status" value="1"/>
</dbReference>
<dbReference type="GO" id="GO:0030246">
    <property type="term" value="F:carbohydrate binding"/>
    <property type="evidence" value="ECO:0007669"/>
    <property type="project" value="UniProtKB-KW"/>
</dbReference>
<evidence type="ECO:0000313" key="7">
    <source>
        <dbReference type="Proteomes" id="UP000008043"/>
    </source>
</evidence>
<dbReference type="SUPFAM" id="SSF49785">
    <property type="entry name" value="Galactose-binding domain-like"/>
    <property type="match status" value="1"/>
</dbReference>
<keyword evidence="7" id="KW-1185">Reference proteome</keyword>
<dbReference type="RefSeq" id="WP_015657304.1">
    <property type="nucleotide sequence ID" value="NC_020504.1"/>
</dbReference>
<feature type="domain" description="CBM6" evidence="5">
    <location>
        <begin position="661"/>
        <end position="786"/>
    </location>
</feature>
<evidence type="ECO:0000256" key="1">
    <source>
        <dbReference type="ARBA" id="ARBA00022729"/>
    </source>
</evidence>
<dbReference type="SUPFAM" id="SSF50952">
    <property type="entry name" value="Soluble quinoprotein glucose dehydrogenase"/>
    <property type="match status" value="1"/>
</dbReference>
<dbReference type="PROSITE" id="PS50231">
    <property type="entry name" value="RICIN_B_LECTIN"/>
    <property type="match status" value="1"/>
</dbReference>
<feature type="chain" id="PRO_5003879756" evidence="3">
    <location>
        <begin position="20"/>
        <end position="912"/>
    </location>
</feature>
<dbReference type="Gene3D" id="2.80.10.50">
    <property type="match status" value="1"/>
</dbReference>
<dbReference type="HOGENOM" id="CLU_002470_0_1_11"/>
<dbReference type="SMART" id="SM00458">
    <property type="entry name" value="RICIN"/>
    <property type="match status" value="1"/>
</dbReference>
<dbReference type="STRING" id="1214101.BN159_2531"/>
<dbReference type="Pfam" id="PF00652">
    <property type="entry name" value="Ricin_B_lectin"/>
    <property type="match status" value="1"/>
</dbReference>
<evidence type="ECO:0000256" key="3">
    <source>
        <dbReference type="SAM" id="SignalP"/>
    </source>
</evidence>
<dbReference type="AlphaFoldDB" id="K4R1F3"/>
<dbReference type="SUPFAM" id="SSF50370">
    <property type="entry name" value="Ricin B-like lectins"/>
    <property type="match status" value="1"/>
</dbReference>
<dbReference type="PROSITE" id="PS50093">
    <property type="entry name" value="PKD"/>
    <property type="match status" value="1"/>
</dbReference>
<dbReference type="PANTHER" id="PTHR19328:SF75">
    <property type="entry name" value="ALDOSE SUGAR DEHYDROGENASE YLII"/>
    <property type="match status" value="1"/>
</dbReference>
<dbReference type="InterPro" id="IPR022409">
    <property type="entry name" value="PKD/Chitinase_dom"/>
</dbReference>
<dbReference type="eggNOG" id="COG3291">
    <property type="taxonomic scope" value="Bacteria"/>
</dbReference>
<dbReference type="GO" id="GO:0005975">
    <property type="term" value="P:carbohydrate metabolic process"/>
    <property type="evidence" value="ECO:0007669"/>
    <property type="project" value="UniProtKB-ARBA"/>
</dbReference>
<name>K4R1F3_STRDJ</name>